<dbReference type="STRING" id="1227482.C469_02009"/>
<name>M0P151_9EURY</name>
<evidence type="ECO:0008006" key="3">
    <source>
        <dbReference type="Google" id="ProtNLM"/>
    </source>
</evidence>
<dbReference type="PATRIC" id="fig|1227482.3.peg.411"/>
<dbReference type="Proteomes" id="UP000011650">
    <property type="component" value="Unassembled WGS sequence"/>
</dbReference>
<reference evidence="1 2" key="1">
    <citation type="journal article" date="2014" name="PLoS Genet.">
        <title>Phylogenetically driven sequencing of extremely halophilic archaea reveals strategies for static and dynamic osmo-response.</title>
        <authorList>
            <person name="Becker E.A."/>
            <person name="Seitzer P.M."/>
            <person name="Tritt A."/>
            <person name="Larsen D."/>
            <person name="Krusor M."/>
            <person name="Yao A.I."/>
            <person name="Wu D."/>
            <person name="Madern D."/>
            <person name="Eisen J.A."/>
            <person name="Darling A.E."/>
            <person name="Facciotti M.T."/>
        </authorList>
    </citation>
    <scope>NUCLEOTIDE SEQUENCE [LARGE SCALE GENOMIC DNA]</scope>
    <source>
        <strain evidence="1 2">DSM 21995</strain>
    </source>
</reference>
<keyword evidence="2" id="KW-1185">Reference proteome</keyword>
<gene>
    <name evidence="1" type="ORF">C469_02009</name>
</gene>
<evidence type="ECO:0000313" key="1">
    <source>
        <dbReference type="EMBL" id="EMA63887.1"/>
    </source>
</evidence>
<organism evidence="1 2">
    <name type="scientific">Halorubrum lipolyticum DSM 21995</name>
    <dbReference type="NCBI Taxonomy" id="1227482"/>
    <lineage>
        <taxon>Archaea</taxon>
        <taxon>Methanobacteriati</taxon>
        <taxon>Methanobacteriota</taxon>
        <taxon>Stenosarchaea group</taxon>
        <taxon>Halobacteria</taxon>
        <taxon>Halobacteriales</taxon>
        <taxon>Haloferacaceae</taxon>
        <taxon>Halorubrum</taxon>
    </lineage>
</organism>
<dbReference type="AlphaFoldDB" id="M0P151"/>
<dbReference type="Pfam" id="PF24113">
    <property type="entry name" value="DUF7387"/>
    <property type="match status" value="1"/>
</dbReference>
<dbReference type="EMBL" id="AOJG01000006">
    <property type="protein sequence ID" value="EMA63887.1"/>
    <property type="molecule type" value="Genomic_DNA"/>
</dbReference>
<dbReference type="RefSeq" id="WP_008003376.1">
    <property type="nucleotide sequence ID" value="NZ_AOJG01000006.1"/>
</dbReference>
<dbReference type="OrthoDB" id="201961at2157"/>
<comment type="caution">
    <text evidence="1">The sequence shown here is derived from an EMBL/GenBank/DDBJ whole genome shotgun (WGS) entry which is preliminary data.</text>
</comment>
<accession>M0P151</accession>
<sequence>MARADPRDSDSLTRDIRLIENPDGQWTARDLRAEVTAQGESRDTALDNLEAVVEAVENGGGAPSTCEWIDRNR</sequence>
<evidence type="ECO:0000313" key="2">
    <source>
        <dbReference type="Proteomes" id="UP000011650"/>
    </source>
</evidence>
<proteinExistence type="predicted"/>
<dbReference type="InterPro" id="IPR055811">
    <property type="entry name" value="DUF7387"/>
</dbReference>
<protein>
    <recommendedName>
        <fullName evidence="3">HicB family protein</fullName>
    </recommendedName>
</protein>